<evidence type="ECO:0000259" key="2">
    <source>
        <dbReference type="Pfam" id="PF25597"/>
    </source>
</evidence>
<comment type="caution">
    <text evidence="3">The sequence shown here is derived from an EMBL/GenBank/DDBJ whole genome shotgun (WGS) entry which is preliminary data.</text>
</comment>
<organism evidence="3 4">
    <name type="scientific">Pisum sativum</name>
    <name type="common">Garden pea</name>
    <name type="synonym">Lathyrus oleraceus</name>
    <dbReference type="NCBI Taxonomy" id="3888"/>
    <lineage>
        <taxon>Eukaryota</taxon>
        <taxon>Viridiplantae</taxon>
        <taxon>Streptophyta</taxon>
        <taxon>Embryophyta</taxon>
        <taxon>Tracheophyta</taxon>
        <taxon>Spermatophyta</taxon>
        <taxon>Magnoliopsida</taxon>
        <taxon>eudicotyledons</taxon>
        <taxon>Gunneridae</taxon>
        <taxon>Pentapetalae</taxon>
        <taxon>rosids</taxon>
        <taxon>fabids</taxon>
        <taxon>Fabales</taxon>
        <taxon>Fabaceae</taxon>
        <taxon>Papilionoideae</taxon>
        <taxon>50 kb inversion clade</taxon>
        <taxon>NPAAA clade</taxon>
        <taxon>Hologalegina</taxon>
        <taxon>IRL clade</taxon>
        <taxon>Fabeae</taxon>
        <taxon>Lathyrus</taxon>
    </lineage>
</organism>
<feature type="compositionally biased region" description="Acidic residues" evidence="1">
    <location>
        <begin position="152"/>
        <end position="168"/>
    </location>
</feature>
<dbReference type="Proteomes" id="UP001058974">
    <property type="component" value="Chromosome 6"/>
</dbReference>
<accession>A0A9D4W896</accession>
<dbReference type="Pfam" id="PF25597">
    <property type="entry name" value="SH3_retrovirus"/>
    <property type="match status" value="1"/>
</dbReference>
<keyword evidence="4" id="KW-1185">Reference proteome</keyword>
<evidence type="ECO:0000256" key="1">
    <source>
        <dbReference type="SAM" id="MobiDB-lite"/>
    </source>
</evidence>
<dbReference type="PANTHER" id="PTHR42648:SF18">
    <property type="entry name" value="RETROTRANSPOSON, UNCLASSIFIED-LIKE PROTEIN"/>
    <property type="match status" value="1"/>
</dbReference>
<feature type="region of interest" description="Disordered" evidence="1">
    <location>
        <begin position="151"/>
        <end position="218"/>
    </location>
</feature>
<sequence>MTMSMLKEKNLPKQSRGEAITTSVYVLNKCPTKNLKEVVPIEKWTDRKQSVIRFKVFGYVRYKHIPNATRMKLDDRSKVMLLIGYQSTCAYKFYCPVTNKVEVSRYVRVKESENGIGESLNPTLVQCQHLILILPLKKIFSLRVILTLKESESEDESESESESDSEGDFDSKDESDSDGGSDSKGGPTYEGNPTSEGGTSEVGASKGDPASEGELALF</sequence>
<dbReference type="Gramene" id="Psat06G0285100-T1">
    <property type="protein sequence ID" value="KAI5396783.1"/>
    <property type="gene ID" value="KIW84_062851"/>
</dbReference>
<protein>
    <recommendedName>
        <fullName evidence="2">Retroviral polymerase SH3-like domain-containing protein</fullName>
    </recommendedName>
</protein>
<evidence type="ECO:0000313" key="4">
    <source>
        <dbReference type="Proteomes" id="UP001058974"/>
    </source>
</evidence>
<dbReference type="EMBL" id="JAMSHJ010000006">
    <property type="protein sequence ID" value="KAI5396783.1"/>
    <property type="molecule type" value="Genomic_DNA"/>
</dbReference>
<name>A0A9D4W896_PEA</name>
<proteinExistence type="predicted"/>
<dbReference type="PANTHER" id="PTHR42648">
    <property type="entry name" value="TRANSPOSASE, PUTATIVE-RELATED"/>
    <property type="match status" value="1"/>
</dbReference>
<reference evidence="3 4" key="1">
    <citation type="journal article" date="2022" name="Nat. Genet.">
        <title>Improved pea reference genome and pan-genome highlight genomic features and evolutionary characteristics.</title>
        <authorList>
            <person name="Yang T."/>
            <person name="Liu R."/>
            <person name="Luo Y."/>
            <person name="Hu S."/>
            <person name="Wang D."/>
            <person name="Wang C."/>
            <person name="Pandey M.K."/>
            <person name="Ge S."/>
            <person name="Xu Q."/>
            <person name="Li N."/>
            <person name="Li G."/>
            <person name="Huang Y."/>
            <person name="Saxena R.K."/>
            <person name="Ji Y."/>
            <person name="Li M."/>
            <person name="Yan X."/>
            <person name="He Y."/>
            <person name="Liu Y."/>
            <person name="Wang X."/>
            <person name="Xiang C."/>
            <person name="Varshney R.K."/>
            <person name="Ding H."/>
            <person name="Gao S."/>
            <person name="Zong X."/>
        </authorList>
    </citation>
    <scope>NUCLEOTIDE SEQUENCE [LARGE SCALE GENOMIC DNA]</scope>
    <source>
        <strain evidence="3 4">cv. Zhongwan 6</strain>
    </source>
</reference>
<gene>
    <name evidence="3" type="ORF">KIW84_062851</name>
</gene>
<dbReference type="AlphaFoldDB" id="A0A9D4W896"/>
<dbReference type="InterPro" id="IPR039537">
    <property type="entry name" value="Retrotran_Ty1/copia-like"/>
</dbReference>
<dbReference type="InterPro" id="IPR057670">
    <property type="entry name" value="SH3_retrovirus"/>
</dbReference>
<feature type="domain" description="Retroviral polymerase SH3-like" evidence="2">
    <location>
        <begin position="62"/>
        <end position="114"/>
    </location>
</feature>
<evidence type="ECO:0000313" key="3">
    <source>
        <dbReference type="EMBL" id="KAI5396783.1"/>
    </source>
</evidence>